<dbReference type="EMBL" id="CP007389">
    <property type="protein sequence ID" value="APT73283.1"/>
    <property type="molecule type" value="Genomic_DNA"/>
</dbReference>
<dbReference type="Pfam" id="PF07009">
    <property type="entry name" value="NusG_II"/>
    <property type="match status" value="1"/>
</dbReference>
<accession>A0ABM6GCM6</accession>
<name>A0ABM6GCM6_9BACT</name>
<protein>
    <recommendedName>
        <fullName evidence="3">NusG domain-containing protein</fullName>
    </recommendedName>
</protein>
<evidence type="ECO:0008006" key="3">
    <source>
        <dbReference type="Google" id="ProtNLM"/>
    </source>
</evidence>
<dbReference type="Gene3D" id="2.60.320.10">
    <property type="entry name" value="N-utilization substance G protein NusG, insert domain"/>
    <property type="match status" value="1"/>
</dbReference>
<dbReference type="InterPro" id="IPR038690">
    <property type="entry name" value="NusG_2_sf"/>
</dbReference>
<sequence>MKTTKKSDLFLIVLILIVILILFPKEDKNAKFVVKVDGKVYLTLEEPGSYEIKNNNKILTIVHFDGKNVWVTDSTCPLKICEKTGKITKGGKIICIPNKIVIESQEQELQTW</sequence>
<dbReference type="CDD" id="cd09846">
    <property type="entry name" value="DUF1312"/>
    <property type="match status" value="1"/>
</dbReference>
<evidence type="ECO:0000313" key="1">
    <source>
        <dbReference type="EMBL" id="APT73283.1"/>
    </source>
</evidence>
<keyword evidence="2" id="KW-1185">Reference proteome</keyword>
<gene>
    <name evidence="1" type="ORF">BW47_01175</name>
</gene>
<reference evidence="1 2" key="1">
    <citation type="submission" date="2014-02" db="EMBL/GenBank/DDBJ databases">
        <title>Diversity of Thermotogales isolates from hydrothermal vents.</title>
        <authorList>
            <person name="Haverkamp T.H.A."/>
            <person name="Lossouarn J."/>
            <person name="Geslin C."/>
            <person name="Nesbo C.L."/>
        </authorList>
    </citation>
    <scope>NUCLEOTIDE SEQUENCE [LARGE SCALE GENOMIC DNA]</scope>
    <source>
        <strain evidence="1 2">431</strain>
    </source>
</reference>
<dbReference type="RefSeq" id="WP_012056447.1">
    <property type="nucleotide sequence ID" value="NZ_CP007389.1"/>
</dbReference>
<dbReference type="Proteomes" id="UP000185490">
    <property type="component" value="Chromosome"/>
</dbReference>
<proteinExistence type="predicted"/>
<evidence type="ECO:0000313" key="2">
    <source>
        <dbReference type="Proteomes" id="UP000185490"/>
    </source>
</evidence>
<organism evidence="1 2">
    <name type="scientific">Thermosipho melanesiensis</name>
    <dbReference type="NCBI Taxonomy" id="46541"/>
    <lineage>
        <taxon>Bacteria</taxon>
        <taxon>Thermotogati</taxon>
        <taxon>Thermotogota</taxon>
        <taxon>Thermotogae</taxon>
        <taxon>Thermotogales</taxon>
        <taxon>Fervidobacteriaceae</taxon>
        <taxon>Thermosipho</taxon>
    </lineage>
</organism>